<evidence type="ECO:0000313" key="5">
    <source>
        <dbReference type="EMBL" id="HIX95290.1"/>
    </source>
</evidence>
<dbReference type="EMBL" id="DXEI01000114">
    <property type="protein sequence ID" value="HIX95290.1"/>
    <property type="molecule type" value="Genomic_DNA"/>
</dbReference>
<dbReference type="Pfam" id="PF20463">
    <property type="entry name" value="PDH_C"/>
    <property type="match status" value="1"/>
</dbReference>
<dbReference type="InterPro" id="IPR046825">
    <property type="entry name" value="PDH_C"/>
</dbReference>
<dbReference type="InterPro" id="IPR008927">
    <property type="entry name" value="6-PGluconate_DH-like_C_sf"/>
</dbReference>
<dbReference type="GO" id="GO:0006571">
    <property type="term" value="P:tyrosine biosynthetic process"/>
    <property type="evidence" value="ECO:0007669"/>
    <property type="project" value="InterPro"/>
</dbReference>
<dbReference type="SUPFAM" id="SSF48179">
    <property type="entry name" value="6-phosphogluconate dehydrogenase C-terminal domain-like"/>
    <property type="match status" value="1"/>
</dbReference>
<evidence type="ECO:0000313" key="6">
    <source>
        <dbReference type="Proteomes" id="UP000886751"/>
    </source>
</evidence>
<dbReference type="InterPro" id="IPR003099">
    <property type="entry name" value="Prephen_DH"/>
</dbReference>
<name>A0A9D1Y1J6_9FIRM</name>
<sequence>MLDKSKTYLIVGLGLLGGKYAQVLSQKGYRVTGITHSRATLDYALAHGYITAGKTEDFADLVSGCDRLIFGLYPTVLLDWVRQYGALLRPGTLVTDVSGVKRGVVEPVQALLPEGVEFIASHPMAGRETSGIAHSAEVDFAPANFIITPTARNTPAGIAWCRDLAETLGFRRISELSPAEHDHMIGYVSQLCHAIAVSLMCASDNTELACYTGDSFRDLTRIARINDKMWAELFLWNKDNLISEIDMFTNALQTMRQRLVDDDRAGLEEMFRLSTRRREAFDKR</sequence>
<comment type="similarity">
    <text evidence="1">Belongs to the prephenate/arogenate dehydrogenase family.</text>
</comment>
<dbReference type="AlphaFoldDB" id="A0A9D1Y1J6"/>
<keyword evidence="2" id="KW-0560">Oxidoreductase</keyword>
<comment type="caution">
    <text evidence="5">The sequence shown here is derived from an EMBL/GenBank/DDBJ whole genome shotgun (WGS) entry which is preliminary data.</text>
</comment>
<dbReference type="GO" id="GO:0004665">
    <property type="term" value="F:prephenate dehydrogenase (NADP+) activity"/>
    <property type="evidence" value="ECO:0007669"/>
    <property type="project" value="InterPro"/>
</dbReference>
<dbReference type="GO" id="GO:0008977">
    <property type="term" value="F:prephenate dehydrogenase (NAD+) activity"/>
    <property type="evidence" value="ECO:0007669"/>
    <property type="project" value="InterPro"/>
</dbReference>
<dbReference type="PANTHER" id="PTHR21363:SF0">
    <property type="entry name" value="PREPHENATE DEHYDROGENASE [NADP(+)]"/>
    <property type="match status" value="1"/>
</dbReference>
<protein>
    <submittedName>
        <fullName evidence="5">Prephenate dehydrogenase</fullName>
    </submittedName>
</protein>
<proteinExistence type="inferred from homology"/>
<evidence type="ECO:0000256" key="1">
    <source>
        <dbReference type="ARBA" id="ARBA00007964"/>
    </source>
</evidence>
<evidence type="ECO:0000256" key="3">
    <source>
        <dbReference type="ARBA" id="ARBA00029440"/>
    </source>
</evidence>
<dbReference type="InterPro" id="IPR050812">
    <property type="entry name" value="Preph/Arog_dehydrog"/>
</dbReference>
<dbReference type="SUPFAM" id="SSF51735">
    <property type="entry name" value="NAD(P)-binding Rossmann-fold domains"/>
    <property type="match status" value="1"/>
</dbReference>
<feature type="domain" description="Prephenate/arogenate dehydrogenase" evidence="4">
    <location>
        <begin position="6"/>
        <end position="284"/>
    </location>
</feature>
<reference evidence="5" key="2">
    <citation type="submission" date="2021-04" db="EMBL/GenBank/DDBJ databases">
        <authorList>
            <person name="Gilroy R."/>
        </authorList>
    </citation>
    <scope>NUCLEOTIDE SEQUENCE</scope>
    <source>
        <strain evidence="5">ChiHecec2B26-7398</strain>
    </source>
</reference>
<accession>A0A9D1Y1J6</accession>
<dbReference type="Proteomes" id="UP000886751">
    <property type="component" value="Unassembled WGS sequence"/>
</dbReference>
<comment type="pathway">
    <text evidence="3">Amino-acid biosynthesis.</text>
</comment>
<evidence type="ECO:0000259" key="4">
    <source>
        <dbReference type="PROSITE" id="PS51176"/>
    </source>
</evidence>
<dbReference type="InterPro" id="IPR036291">
    <property type="entry name" value="NAD(P)-bd_dom_sf"/>
</dbReference>
<reference evidence="5" key="1">
    <citation type="journal article" date="2021" name="PeerJ">
        <title>Extensive microbial diversity within the chicken gut microbiome revealed by metagenomics and culture.</title>
        <authorList>
            <person name="Gilroy R."/>
            <person name="Ravi A."/>
            <person name="Getino M."/>
            <person name="Pursley I."/>
            <person name="Horton D.L."/>
            <person name="Alikhan N.F."/>
            <person name="Baker D."/>
            <person name="Gharbi K."/>
            <person name="Hall N."/>
            <person name="Watson M."/>
            <person name="Adriaenssens E.M."/>
            <person name="Foster-Nyarko E."/>
            <person name="Jarju S."/>
            <person name="Secka A."/>
            <person name="Antonio M."/>
            <person name="Oren A."/>
            <person name="Chaudhuri R.R."/>
            <person name="La Ragione R."/>
            <person name="Hildebrand F."/>
            <person name="Pallen M.J."/>
        </authorList>
    </citation>
    <scope>NUCLEOTIDE SEQUENCE</scope>
    <source>
        <strain evidence="5">ChiHecec2B26-7398</strain>
    </source>
</reference>
<gene>
    <name evidence="5" type="ORF">H9846_07510</name>
</gene>
<evidence type="ECO:0000256" key="2">
    <source>
        <dbReference type="ARBA" id="ARBA00023002"/>
    </source>
</evidence>
<dbReference type="Gene3D" id="1.10.3660.10">
    <property type="entry name" value="6-phosphogluconate dehydrogenase C-terminal like domain"/>
    <property type="match status" value="1"/>
</dbReference>
<dbReference type="PROSITE" id="PS51176">
    <property type="entry name" value="PDH_ADH"/>
    <property type="match status" value="1"/>
</dbReference>
<organism evidence="5 6">
    <name type="scientific">Candidatus Gemmiger excrementipullorum</name>
    <dbReference type="NCBI Taxonomy" id="2838610"/>
    <lineage>
        <taxon>Bacteria</taxon>
        <taxon>Bacillati</taxon>
        <taxon>Bacillota</taxon>
        <taxon>Clostridia</taxon>
        <taxon>Eubacteriales</taxon>
        <taxon>Gemmiger</taxon>
    </lineage>
</organism>
<dbReference type="Gene3D" id="3.40.50.720">
    <property type="entry name" value="NAD(P)-binding Rossmann-like Domain"/>
    <property type="match status" value="1"/>
</dbReference>
<dbReference type="GO" id="GO:0070403">
    <property type="term" value="F:NAD+ binding"/>
    <property type="evidence" value="ECO:0007669"/>
    <property type="project" value="InterPro"/>
</dbReference>
<dbReference type="InterPro" id="IPR046826">
    <property type="entry name" value="PDH_N"/>
</dbReference>
<dbReference type="Pfam" id="PF02153">
    <property type="entry name" value="PDH_N"/>
    <property type="match status" value="1"/>
</dbReference>
<dbReference type="PANTHER" id="PTHR21363">
    <property type="entry name" value="PREPHENATE DEHYDROGENASE"/>
    <property type="match status" value="1"/>
</dbReference>